<dbReference type="GeneID" id="101499911"/>
<dbReference type="GO" id="GO:0016567">
    <property type="term" value="P:protein ubiquitination"/>
    <property type="evidence" value="ECO:0007669"/>
    <property type="project" value="UniProtKB-UniPathway"/>
</dbReference>
<feature type="region of interest" description="Disordered" evidence="14">
    <location>
        <begin position="513"/>
        <end position="535"/>
    </location>
</feature>
<protein>
    <recommendedName>
        <fullName evidence="6">RBR-type E3 ubiquitin transferase</fullName>
        <ecNumber evidence="6">2.3.2.31</ecNumber>
    </recommendedName>
</protein>
<reference evidence="17" key="1">
    <citation type="journal article" date="2013" name="Nat. Biotechnol.">
        <title>Draft genome sequence of chickpea (Cicer arietinum) provides a resource for trait improvement.</title>
        <authorList>
            <person name="Varshney R.K."/>
            <person name="Song C."/>
            <person name="Saxena R.K."/>
            <person name="Azam S."/>
            <person name="Yu S."/>
            <person name="Sharpe A.G."/>
            <person name="Cannon S."/>
            <person name="Baek J."/>
            <person name="Rosen B.D."/>
            <person name="Tar'an B."/>
            <person name="Millan T."/>
            <person name="Zhang X."/>
            <person name="Ramsay L.D."/>
            <person name="Iwata A."/>
            <person name="Wang Y."/>
            <person name="Nelson W."/>
            <person name="Farmer A.D."/>
            <person name="Gaur P.M."/>
            <person name="Soderlund C."/>
            <person name="Penmetsa R.V."/>
            <person name="Xu C."/>
            <person name="Bharti A.K."/>
            <person name="He W."/>
            <person name="Winter P."/>
            <person name="Zhao S."/>
            <person name="Hane J.K."/>
            <person name="Carrasquilla-Garcia N."/>
            <person name="Condie J.A."/>
            <person name="Upadhyaya H.D."/>
            <person name="Luo M.C."/>
            <person name="Thudi M."/>
            <person name="Gowda C.L."/>
            <person name="Singh N.P."/>
            <person name="Lichtenzveig J."/>
            <person name="Gali K.K."/>
            <person name="Rubio J."/>
            <person name="Nadarajan N."/>
            <person name="Dolezel J."/>
            <person name="Bansal K.C."/>
            <person name="Xu X."/>
            <person name="Edwards D."/>
            <person name="Zhang G."/>
            <person name="Kahl G."/>
            <person name="Gil J."/>
            <person name="Singh K.B."/>
            <person name="Datta S.K."/>
            <person name="Jackson S.A."/>
            <person name="Wang J."/>
            <person name="Cook D.R."/>
        </authorList>
    </citation>
    <scope>NUCLEOTIDE SEQUENCE [LARGE SCALE GENOMIC DNA]</scope>
    <source>
        <strain evidence="17">cv. CDC Frontier</strain>
    </source>
</reference>
<dbReference type="Proteomes" id="UP000087171">
    <property type="component" value="Chromosome Ca6"/>
</dbReference>
<organism evidence="17 18">
    <name type="scientific">Cicer arietinum</name>
    <name type="common">Chickpea</name>
    <name type="synonym">Garbanzo</name>
    <dbReference type="NCBI Taxonomy" id="3827"/>
    <lineage>
        <taxon>Eukaryota</taxon>
        <taxon>Viridiplantae</taxon>
        <taxon>Streptophyta</taxon>
        <taxon>Embryophyta</taxon>
        <taxon>Tracheophyta</taxon>
        <taxon>Spermatophyta</taxon>
        <taxon>Magnoliopsida</taxon>
        <taxon>eudicotyledons</taxon>
        <taxon>Gunneridae</taxon>
        <taxon>Pentapetalae</taxon>
        <taxon>rosids</taxon>
        <taxon>fabids</taxon>
        <taxon>Fabales</taxon>
        <taxon>Fabaceae</taxon>
        <taxon>Papilionoideae</taxon>
        <taxon>50 kb inversion clade</taxon>
        <taxon>NPAAA clade</taxon>
        <taxon>Hologalegina</taxon>
        <taxon>IRL clade</taxon>
        <taxon>Cicereae</taxon>
        <taxon>Cicer</taxon>
    </lineage>
</organism>
<keyword evidence="12" id="KW-0862">Zinc</keyword>
<dbReference type="Gene3D" id="3.30.40.10">
    <property type="entry name" value="Zinc/RING finger domain, C3HC4 (zinc finger)"/>
    <property type="match status" value="1"/>
</dbReference>
<dbReference type="EC" id="2.3.2.31" evidence="6"/>
<evidence type="ECO:0000256" key="10">
    <source>
        <dbReference type="ARBA" id="ARBA00022771"/>
    </source>
</evidence>
<keyword evidence="9" id="KW-0677">Repeat</keyword>
<dbReference type="KEGG" id="cam:101499911"/>
<dbReference type="CDD" id="cd20346">
    <property type="entry name" value="BRcat_RBR_ANKIB1"/>
    <property type="match status" value="1"/>
</dbReference>
<dbReference type="InterPro" id="IPR048962">
    <property type="entry name" value="ARIH1-like_UBL"/>
</dbReference>
<keyword evidence="10 13" id="KW-0863">Zinc-finger</keyword>
<dbReference type="SMART" id="SM00647">
    <property type="entry name" value="IBR"/>
    <property type="match status" value="2"/>
</dbReference>
<evidence type="ECO:0000256" key="1">
    <source>
        <dbReference type="ARBA" id="ARBA00001798"/>
    </source>
</evidence>
<evidence type="ECO:0000256" key="11">
    <source>
        <dbReference type="ARBA" id="ARBA00022786"/>
    </source>
</evidence>
<gene>
    <name evidence="18" type="primary">LOC101499911</name>
</gene>
<feature type="compositionally biased region" description="Basic and acidic residues" evidence="14">
    <location>
        <begin position="513"/>
        <end position="525"/>
    </location>
</feature>
<dbReference type="Gene3D" id="2.20.25.20">
    <property type="match status" value="1"/>
</dbReference>
<keyword evidence="7" id="KW-0808">Transferase</keyword>
<comment type="cofactor">
    <cofactor evidence="2">
        <name>Zn(2+)</name>
        <dbReference type="ChEBI" id="CHEBI:29105"/>
    </cofactor>
</comment>
<dbReference type="InterPro" id="IPR001841">
    <property type="entry name" value="Znf_RING"/>
</dbReference>
<evidence type="ECO:0000256" key="3">
    <source>
        <dbReference type="ARBA" id="ARBA00003976"/>
    </source>
</evidence>
<dbReference type="OrthoDB" id="10009520at2759"/>
<reference evidence="18" key="2">
    <citation type="submission" date="2025-08" db="UniProtKB">
        <authorList>
            <consortium name="RefSeq"/>
        </authorList>
    </citation>
    <scope>IDENTIFICATION</scope>
    <source>
        <tissue evidence="18">Etiolated seedlings</tissue>
    </source>
</reference>
<dbReference type="GO" id="GO:0008270">
    <property type="term" value="F:zinc ion binding"/>
    <property type="evidence" value="ECO:0007669"/>
    <property type="project" value="UniProtKB-KW"/>
</dbReference>
<dbReference type="PROSITE" id="PS50089">
    <property type="entry name" value="ZF_RING_2"/>
    <property type="match status" value="1"/>
</dbReference>
<dbReference type="Pfam" id="PF01485">
    <property type="entry name" value="IBR"/>
    <property type="match status" value="1"/>
</dbReference>
<proteinExistence type="inferred from homology"/>
<comment type="function">
    <text evidence="3">Might act as an E3 ubiquitin-protein ligase, or as part of E3 complex, which accepts ubiquitin from specific E2 ubiquitin-conjugating enzymes and then transfers it to substrates.</text>
</comment>
<evidence type="ECO:0000259" key="15">
    <source>
        <dbReference type="PROSITE" id="PS50089"/>
    </source>
</evidence>
<keyword evidence="8" id="KW-0479">Metal-binding</keyword>
<name>A0A1S2YJI1_CICAR</name>
<evidence type="ECO:0000256" key="5">
    <source>
        <dbReference type="ARBA" id="ARBA00005884"/>
    </source>
</evidence>
<dbReference type="STRING" id="3827.A0A1S2YJI1"/>
<dbReference type="InterPro" id="IPR002867">
    <property type="entry name" value="IBR_dom"/>
</dbReference>
<dbReference type="Pfam" id="PF22191">
    <property type="entry name" value="IBR_1"/>
    <property type="match status" value="1"/>
</dbReference>
<feature type="compositionally biased region" description="Polar residues" evidence="14">
    <location>
        <begin position="526"/>
        <end position="535"/>
    </location>
</feature>
<dbReference type="AlphaFoldDB" id="A0A1S2YJI1"/>
<comment type="similarity">
    <text evidence="5">Belongs to the RBR family. Ariadne subfamily.</text>
</comment>
<evidence type="ECO:0000313" key="18">
    <source>
        <dbReference type="RefSeq" id="XP_004505713.1"/>
    </source>
</evidence>
<evidence type="ECO:0000256" key="9">
    <source>
        <dbReference type="ARBA" id="ARBA00022737"/>
    </source>
</evidence>
<comment type="catalytic activity">
    <reaction evidence="1">
        <text>[E2 ubiquitin-conjugating enzyme]-S-ubiquitinyl-L-cysteine + [acceptor protein]-L-lysine = [E2 ubiquitin-conjugating enzyme]-L-cysteine + [acceptor protein]-N(6)-ubiquitinyl-L-lysine.</text>
        <dbReference type="EC" id="2.3.2.31"/>
    </reaction>
</comment>
<dbReference type="eggNOG" id="KOG1815">
    <property type="taxonomic scope" value="Eukaryota"/>
</dbReference>
<keyword evidence="17" id="KW-1185">Reference proteome</keyword>
<evidence type="ECO:0000256" key="12">
    <source>
        <dbReference type="ARBA" id="ARBA00022833"/>
    </source>
</evidence>
<dbReference type="UniPathway" id="UPA00143"/>
<comment type="pathway">
    <text evidence="4">Protein modification; protein ubiquitination.</text>
</comment>
<evidence type="ECO:0000256" key="4">
    <source>
        <dbReference type="ARBA" id="ARBA00004906"/>
    </source>
</evidence>
<dbReference type="InterPro" id="IPR044066">
    <property type="entry name" value="TRIAD_supradom"/>
</dbReference>
<dbReference type="PROSITE" id="PS51873">
    <property type="entry name" value="TRIAD"/>
    <property type="match status" value="1"/>
</dbReference>
<dbReference type="PANTHER" id="PTHR11685">
    <property type="entry name" value="RBR FAMILY RING FINGER AND IBR DOMAIN-CONTAINING"/>
    <property type="match status" value="1"/>
</dbReference>
<dbReference type="InterPro" id="IPR013083">
    <property type="entry name" value="Znf_RING/FYVE/PHD"/>
</dbReference>
<feature type="domain" description="RING-type" evidence="16">
    <location>
        <begin position="107"/>
        <end position="332"/>
    </location>
</feature>
<sequence>MEKEDQDLIELINSEDDKYSTNSTITKQHFSVLTESHIKHLQHSHINQILSILPISKPVASLLLSHYHWNVAQVLESWFSNHEKVLKTIGLSNQPKSELELGFHNSQIITCEICFETFFIDKIRSSWCGHPFCINCWKQYVDTNIDDKNCFNLRCPKPNCDAAVDEDMIHQLASESRKIKYDRFFFRSFVENNNDTDIKWCPNPGCGYAIRYELPDDHDFGSRINYDVTCLCDYSFCWDCEQEAHTPVDCETVAKWMEKSSSDYSELEIITSKGWIVANTKPCPNCKMPIEKNKGCRVMTCKCRFQFCWLCLYGLSSCRTTCRKGFNNIQGKVFQEKVGDKMQRIDEKTNLDRFMYYHQLWSSNEISRKNALQNLIDISTSSNQYIKRMSLSWKKPEKYFDFIKDAWKQVVECRRILKWGYVYVYNLPQDESAKVEFLDHIQGIAQVTLDKLHRLAENESRKFLQVGLEKELNDFRVNLITLTKVTKNHVMKLVKELENGLAVVPMKRRSSEIDNDSFKKQKTTRETQSNVMELT</sequence>
<evidence type="ECO:0000256" key="14">
    <source>
        <dbReference type="SAM" id="MobiDB-lite"/>
    </source>
</evidence>
<dbReference type="FunFam" id="3.30.40.10:FF:000019">
    <property type="entry name" value="RBR-type E3 ubiquitin transferase"/>
    <property type="match status" value="1"/>
</dbReference>
<evidence type="ECO:0000256" key="2">
    <source>
        <dbReference type="ARBA" id="ARBA00001947"/>
    </source>
</evidence>
<dbReference type="RefSeq" id="XP_004505713.1">
    <property type="nucleotide sequence ID" value="XM_004505656.3"/>
</dbReference>
<dbReference type="GO" id="GO:0061630">
    <property type="term" value="F:ubiquitin protein ligase activity"/>
    <property type="evidence" value="ECO:0007669"/>
    <property type="project" value="UniProtKB-EC"/>
</dbReference>
<evidence type="ECO:0000256" key="8">
    <source>
        <dbReference type="ARBA" id="ARBA00022723"/>
    </source>
</evidence>
<dbReference type="PaxDb" id="3827-XP_004505713.1"/>
<evidence type="ECO:0000256" key="6">
    <source>
        <dbReference type="ARBA" id="ARBA00012251"/>
    </source>
</evidence>
<dbReference type="Pfam" id="PF21235">
    <property type="entry name" value="UBA_ARI1"/>
    <property type="match status" value="1"/>
</dbReference>
<evidence type="ECO:0000256" key="13">
    <source>
        <dbReference type="PROSITE-ProRule" id="PRU00175"/>
    </source>
</evidence>
<dbReference type="InterPro" id="IPR031127">
    <property type="entry name" value="E3_UB_ligase_RBR"/>
</dbReference>
<dbReference type="SUPFAM" id="SSF57850">
    <property type="entry name" value="RING/U-box"/>
    <property type="match status" value="3"/>
</dbReference>
<evidence type="ECO:0000313" key="17">
    <source>
        <dbReference type="Proteomes" id="UP000087171"/>
    </source>
</evidence>
<evidence type="ECO:0000256" key="7">
    <source>
        <dbReference type="ARBA" id="ARBA00022679"/>
    </source>
</evidence>
<keyword evidence="11" id="KW-0833">Ubl conjugation pathway</keyword>
<feature type="domain" description="RING-type" evidence="15">
    <location>
        <begin position="111"/>
        <end position="156"/>
    </location>
</feature>
<evidence type="ECO:0000259" key="16">
    <source>
        <dbReference type="PROSITE" id="PS51873"/>
    </source>
</evidence>
<dbReference type="Gene3D" id="1.20.120.1750">
    <property type="match status" value="1"/>
</dbReference>
<accession>A0A1S2YJI1</accession>